<name>A0A6M3LF92_9ZZZZ</name>
<dbReference type="AlphaFoldDB" id="A0A6M3LF92"/>
<organism evidence="1">
    <name type="scientific">viral metagenome</name>
    <dbReference type="NCBI Taxonomy" id="1070528"/>
    <lineage>
        <taxon>unclassified sequences</taxon>
        <taxon>metagenomes</taxon>
        <taxon>organismal metagenomes</taxon>
    </lineage>
</organism>
<evidence type="ECO:0008006" key="2">
    <source>
        <dbReference type="Google" id="ProtNLM"/>
    </source>
</evidence>
<accession>A0A6M3LF92</accession>
<evidence type="ECO:0000313" key="1">
    <source>
        <dbReference type="EMBL" id="QJA91708.1"/>
    </source>
</evidence>
<dbReference type="EMBL" id="MT143007">
    <property type="protein sequence ID" value="QJA91708.1"/>
    <property type="molecule type" value="Genomic_DNA"/>
</dbReference>
<protein>
    <recommendedName>
        <fullName evidence="2">PD-(D/E)XK nuclease superfamily protein</fullName>
    </recommendedName>
</protein>
<reference evidence="1" key="1">
    <citation type="submission" date="2020-03" db="EMBL/GenBank/DDBJ databases">
        <title>The deep terrestrial virosphere.</title>
        <authorList>
            <person name="Holmfeldt K."/>
            <person name="Nilsson E."/>
            <person name="Simone D."/>
            <person name="Lopez-Fernandez M."/>
            <person name="Wu X."/>
            <person name="de Brujin I."/>
            <person name="Lundin D."/>
            <person name="Andersson A."/>
            <person name="Bertilsson S."/>
            <person name="Dopson M."/>
        </authorList>
    </citation>
    <scope>NUCLEOTIDE SEQUENCE</scope>
    <source>
        <strain evidence="1">MM415B03272</strain>
    </source>
</reference>
<gene>
    <name evidence="1" type="ORF">MM415B03272_0014</name>
</gene>
<proteinExistence type="predicted"/>
<sequence>MICPDCGKEMELVYQPSTTELLNGTLHSFLKLTKPYYVDPDSRAFMIAGSKHHAGLDAIAKELGLAAEVALSIDRDIFDLVELEEEGLVLTDYKLWGSFKVAMALGIVEIGKKPDPSGDVYKSSGKWGKAGSPKMIPEFGIDPSKIDNWEVELQLNRYRVMLEALGVKVNRMQIQVTVRDGGLYIANQRGVERNTYKIPVRIMDDEEVKEYFSYKDTCLKTALAHNEWEYPCTDKESWDGIRCKRFCDVADYCPKGILVKSIGGKDR</sequence>